<keyword evidence="4" id="KW-0234">DNA repair</keyword>
<reference evidence="7 9" key="1">
    <citation type="submission" date="2023-10" db="EMBL/GenBank/DDBJ databases">
        <title>Genomes of two closely related lineages of the louse Polyplax serrata with different host specificities.</title>
        <authorList>
            <person name="Martinu J."/>
            <person name="Tarabai H."/>
            <person name="Stefka J."/>
            <person name="Hypsa V."/>
        </authorList>
    </citation>
    <scope>NUCLEOTIDE SEQUENCE [LARGE SCALE GENOMIC DNA]</scope>
    <source>
        <strain evidence="6">98ZLc_SE</strain>
        <strain evidence="7">HR10_N</strain>
    </source>
</reference>
<evidence type="ECO:0000256" key="2">
    <source>
        <dbReference type="ARBA" id="ARBA00022490"/>
    </source>
</evidence>
<evidence type="ECO:0000256" key="5">
    <source>
        <dbReference type="ARBA" id="ARBA00023242"/>
    </source>
</evidence>
<evidence type="ECO:0000256" key="1">
    <source>
        <dbReference type="ARBA" id="ARBA00004123"/>
    </source>
</evidence>
<dbReference type="EMBL" id="JAWJWE010000036">
    <property type="protein sequence ID" value="KAK6628329.1"/>
    <property type="molecule type" value="Genomic_DNA"/>
</dbReference>
<evidence type="ECO:0000313" key="9">
    <source>
        <dbReference type="Proteomes" id="UP001372834"/>
    </source>
</evidence>
<evidence type="ECO:0000313" key="6">
    <source>
        <dbReference type="EMBL" id="KAK6627967.1"/>
    </source>
</evidence>
<gene>
    <name evidence="7" type="ORF">RUM43_002141</name>
    <name evidence="6" type="ORF">RUM44_010449</name>
</gene>
<dbReference type="InterPro" id="IPR026126">
    <property type="entry name" value="BABAM1"/>
</dbReference>
<dbReference type="GO" id="GO:0006302">
    <property type="term" value="P:double-strand break repair"/>
    <property type="evidence" value="ECO:0007669"/>
    <property type="project" value="TreeGrafter"/>
</dbReference>
<dbReference type="PANTHER" id="PTHR15660">
    <property type="entry name" value="BRISC AND BRCA1-A COMPLEX MEMBER 1"/>
    <property type="match status" value="1"/>
</dbReference>
<protein>
    <submittedName>
        <fullName evidence="7">Uncharacterized protein</fullName>
    </submittedName>
</protein>
<evidence type="ECO:0000256" key="4">
    <source>
        <dbReference type="ARBA" id="ARBA00023204"/>
    </source>
</evidence>
<evidence type="ECO:0000313" key="8">
    <source>
        <dbReference type="Proteomes" id="UP001359485"/>
    </source>
</evidence>
<dbReference type="Proteomes" id="UP001359485">
    <property type="component" value="Unassembled WGS sequence"/>
</dbReference>
<dbReference type="AlphaFoldDB" id="A0AAN8S5S7"/>
<dbReference type="GO" id="GO:0070552">
    <property type="term" value="C:BRISC complex"/>
    <property type="evidence" value="ECO:0007669"/>
    <property type="project" value="InterPro"/>
</dbReference>
<dbReference type="GO" id="GO:0016604">
    <property type="term" value="C:nuclear body"/>
    <property type="evidence" value="ECO:0007669"/>
    <property type="project" value="TreeGrafter"/>
</dbReference>
<keyword evidence="3" id="KW-0227">DNA damage</keyword>
<accession>A0AAN8S5S7</accession>
<dbReference type="CDD" id="cd21502">
    <property type="entry name" value="vWA_BABAM1"/>
    <property type="match status" value="1"/>
</dbReference>
<dbReference type="GO" id="GO:0007095">
    <property type="term" value="P:mitotic G2 DNA damage checkpoint signaling"/>
    <property type="evidence" value="ECO:0007669"/>
    <property type="project" value="TreeGrafter"/>
</dbReference>
<sequence length="268" mass="30442">MGDKLIDFCEEATPTPANDTNEEECHDFPQPLVTEKIIFCVDALLLSKEDNSNTVIYNLLKSYFVLKKKICVKVPEFECLIIGSGDTIVHFNINSAKDIQSALKFVDNVKYDEEKNSLELDNVFGNIAPLVELPDPECHDKCIPPNWVYHVIWLFGRNIFVPTMTNSNPFDFVMGSPYFALDILYVYDNTLKNNCCEEISHSLFSLNQNGKGYFLNARYNDCAKIYSCFAQFLGHPLIRSSQIRAKFSVIDLGPQSESENCKENDGDN</sequence>
<comment type="caution">
    <text evidence="7">The sequence shown here is derived from an EMBL/GenBank/DDBJ whole genome shotgun (WGS) entry which is preliminary data.</text>
</comment>
<dbReference type="Proteomes" id="UP001372834">
    <property type="component" value="Unassembled WGS sequence"/>
</dbReference>
<organism evidence="7 9">
    <name type="scientific">Polyplax serrata</name>
    <name type="common">Common mouse louse</name>
    <dbReference type="NCBI Taxonomy" id="468196"/>
    <lineage>
        <taxon>Eukaryota</taxon>
        <taxon>Metazoa</taxon>
        <taxon>Ecdysozoa</taxon>
        <taxon>Arthropoda</taxon>
        <taxon>Hexapoda</taxon>
        <taxon>Insecta</taxon>
        <taxon>Pterygota</taxon>
        <taxon>Neoptera</taxon>
        <taxon>Paraneoptera</taxon>
        <taxon>Psocodea</taxon>
        <taxon>Troctomorpha</taxon>
        <taxon>Phthiraptera</taxon>
        <taxon>Anoplura</taxon>
        <taxon>Polyplacidae</taxon>
        <taxon>Polyplax</taxon>
    </lineage>
</organism>
<evidence type="ECO:0000256" key="3">
    <source>
        <dbReference type="ARBA" id="ARBA00022763"/>
    </source>
</evidence>
<keyword evidence="2" id="KW-0963">Cytoplasm</keyword>
<dbReference type="PANTHER" id="PTHR15660:SF1">
    <property type="entry name" value="BRISC AND BRCA1-A COMPLEX MEMBER 1"/>
    <property type="match status" value="1"/>
</dbReference>
<name>A0AAN8S5S7_POLSC</name>
<dbReference type="GO" id="GO:0045739">
    <property type="term" value="P:positive regulation of DNA repair"/>
    <property type="evidence" value="ECO:0007669"/>
    <property type="project" value="InterPro"/>
</dbReference>
<proteinExistence type="predicted"/>
<keyword evidence="5" id="KW-0539">Nucleus</keyword>
<evidence type="ECO:0000313" key="7">
    <source>
        <dbReference type="EMBL" id="KAK6628329.1"/>
    </source>
</evidence>
<dbReference type="EMBL" id="JAWJWF010000045">
    <property type="protein sequence ID" value="KAK6627967.1"/>
    <property type="molecule type" value="Genomic_DNA"/>
</dbReference>
<dbReference type="GO" id="GO:0070531">
    <property type="term" value="C:BRCA1-A complex"/>
    <property type="evidence" value="ECO:0007669"/>
    <property type="project" value="InterPro"/>
</dbReference>
<keyword evidence="8" id="KW-1185">Reference proteome</keyword>
<comment type="subcellular location">
    <subcellularLocation>
        <location evidence="1">Nucleus</location>
    </subcellularLocation>
</comment>